<dbReference type="RefSeq" id="WP_379873343.1">
    <property type="nucleotide sequence ID" value="NZ_JBHTBH010000013.1"/>
</dbReference>
<evidence type="ECO:0000313" key="4">
    <source>
        <dbReference type="Proteomes" id="UP001596540"/>
    </source>
</evidence>
<reference evidence="4" key="1">
    <citation type="journal article" date="2019" name="Int. J. Syst. Evol. Microbiol.">
        <title>The Global Catalogue of Microorganisms (GCM) 10K type strain sequencing project: providing services to taxonomists for standard genome sequencing and annotation.</title>
        <authorList>
            <consortium name="The Broad Institute Genomics Platform"/>
            <consortium name="The Broad Institute Genome Sequencing Center for Infectious Disease"/>
            <person name="Wu L."/>
            <person name="Ma J."/>
        </authorList>
    </citation>
    <scope>NUCLEOTIDE SEQUENCE [LARGE SCALE GENOMIC DNA]</scope>
    <source>
        <strain evidence="4">CGMCC 4.7382</strain>
    </source>
</reference>
<feature type="domain" description="Hydantoinase A/oxoprolinase" evidence="1">
    <location>
        <begin position="197"/>
        <end position="369"/>
    </location>
</feature>
<dbReference type="Pfam" id="PF01968">
    <property type="entry name" value="Hydantoinase_A"/>
    <property type="match status" value="1"/>
</dbReference>
<dbReference type="InterPro" id="IPR002821">
    <property type="entry name" value="Hydantoinase_A"/>
</dbReference>
<evidence type="ECO:0000259" key="1">
    <source>
        <dbReference type="Pfam" id="PF01968"/>
    </source>
</evidence>
<dbReference type="InterPro" id="IPR008040">
    <property type="entry name" value="Hydant_A_N"/>
</dbReference>
<dbReference type="Pfam" id="PF05378">
    <property type="entry name" value="Hydant_A_N"/>
    <property type="match status" value="1"/>
</dbReference>
<dbReference type="PANTHER" id="PTHR11365">
    <property type="entry name" value="5-OXOPROLINASE RELATED"/>
    <property type="match status" value="1"/>
</dbReference>
<evidence type="ECO:0000313" key="3">
    <source>
        <dbReference type="EMBL" id="MFC7330697.1"/>
    </source>
</evidence>
<dbReference type="Proteomes" id="UP001596540">
    <property type="component" value="Unassembled WGS sequence"/>
</dbReference>
<feature type="domain" description="Hydantoinase/oxoprolinase N-terminal" evidence="2">
    <location>
        <begin position="7"/>
        <end position="177"/>
    </location>
</feature>
<organism evidence="3 4">
    <name type="scientific">Marinactinospora rubrisoli</name>
    <dbReference type="NCBI Taxonomy" id="2715399"/>
    <lineage>
        <taxon>Bacteria</taxon>
        <taxon>Bacillati</taxon>
        <taxon>Actinomycetota</taxon>
        <taxon>Actinomycetes</taxon>
        <taxon>Streptosporangiales</taxon>
        <taxon>Nocardiopsidaceae</taxon>
        <taxon>Marinactinospora</taxon>
    </lineage>
</organism>
<protein>
    <submittedName>
        <fullName evidence="3">Hydantoinase/oxoprolinase N-terminal domain-containing protein</fullName>
    </submittedName>
</protein>
<gene>
    <name evidence="3" type="ORF">ACFQRF_23480</name>
</gene>
<comment type="caution">
    <text evidence="3">The sequence shown here is derived from an EMBL/GenBank/DDBJ whole genome shotgun (WGS) entry which is preliminary data.</text>
</comment>
<sequence length="524" mass="53928">MTSGDLRIGIDVGGTNTDAVVLGNNSDQPIARTKVPTTLDITGGINDALRAVLSDPAVRTEQVGHVMVGTTHATNAVLQRRDLRRVAAIRVGAPSSTSIRPMFGWPDDLHAVVSAGSRIVAGGMELDGRDIVPFDADAVARFCGEVAGRAEAIAITSVFAPVSPAHEHLAAEVVQRELGDIPVSLSHEVGSLGLLERENATILNAALGRVAAHIIQAIEEALDAHGLGHAVPFFAQNDGTLMSLAFTERTPVLTIGSGPANSLRGAARLSGQENALVADVGGTSTDIGALANGFPRESAFGVEVGGVRTNFRMPDLVSIAIGGGTVVREGDHGVPLVGPRSVGYRLSREALVFGGEVATLSDAVVAAGRAEIGDGPVPEHALGLLEAGLAEADQQIADAIDRIKVTRGDMPLIAVGGGSVLIPDRVPGVTEVFRPAHYDVANAIGAAIGTVSGQVDRIFAVGYGEQERIKAIETARQAAVDNAVSAGADAGAVEIVEIDQIPLAYLREPAVRLRVKAAGPLSKV</sequence>
<proteinExistence type="predicted"/>
<dbReference type="EMBL" id="JBHTBH010000013">
    <property type="protein sequence ID" value="MFC7330697.1"/>
    <property type="molecule type" value="Genomic_DNA"/>
</dbReference>
<dbReference type="InterPro" id="IPR043129">
    <property type="entry name" value="ATPase_NBD"/>
</dbReference>
<name>A0ABW2KL45_9ACTN</name>
<dbReference type="SUPFAM" id="SSF53067">
    <property type="entry name" value="Actin-like ATPase domain"/>
    <property type="match status" value="2"/>
</dbReference>
<dbReference type="PANTHER" id="PTHR11365:SF10">
    <property type="entry name" value="HYDANTOINASE_OXOPROLINASE"/>
    <property type="match status" value="1"/>
</dbReference>
<evidence type="ECO:0000259" key="2">
    <source>
        <dbReference type="Pfam" id="PF05378"/>
    </source>
</evidence>
<keyword evidence="4" id="KW-1185">Reference proteome</keyword>
<accession>A0ABW2KL45</accession>
<dbReference type="InterPro" id="IPR045079">
    <property type="entry name" value="Oxoprolinase-like"/>
</dbReference>